<evidence type="ECO:0000313" key="8">
    <source>
        <dbReference type="Proteomes" id="UP000523795"/>
    </source>
</evidence>
<dbReference type="CDD" id="cd11642">
    <property type="entry name" value="SUMT"/>
    <property type="match status" value="1"/>
</dbReference>
<dbReference type="PANTHER" id="PTHR45790">
    <property type="entry name" value="SIROHEME SYNTHASE-RELATED"/>
    <property type="match status" value="1"/>
</dbReference>
<name>A0ABX1JP31_9MICC</name>
<dbReference type="PANTHER" id="PTHR45790:SF3">
    <property type="entry name" value="S-ADENOSYL-L-METHIONINE-DEPENDENT UROPORPHYRINOGEN III METHYLTRANSFERASE, CHLOROPLASTIC"/>
    <property type="match status" value="1"/>
</dbReference>
<protein>
    <recommendedName>
        <fullName evidence="1">uroporphyrinogen-III C-methyltransferase</fullName>
        <ecNumber evidence="1">2.1.1.107</ecNumber>
    </recommendedName>
</protein>
<dbReference type="Gene3D" id="3.30.950.10">
    <property type="entry name" value="Methyltransferase, Cobalt-precorrin-4 Transmethylase, Domain 2"/>
    <property type="match status" value="1"/>
</dbReference>
<keyword evidence="2 7" id="KW-0489">Methyltransferase</keyword>
<evidence type="ECO:0000256" key="4">
    <source>
        <dbReference type="ARBA" id="ARBA00022691"/>
    </source>
</evidence>
<gene>
    <name evidence="7" type="primary">cobA</name>
    <name evidence="7" type="ORF">HER39_10970</name>
</gene>
<comment type="caution">
    <text evidence="7">The sequence shown here is derived from an EMBL/GenBank/DDBJ whole genome shotgun (WGS) entry which is preliminary data.</text>
</comment>
<dbReference type="NCBIfam" id="NF004790">
    <property type="entry name" value="PRK06136.1"/>
    <property type="match status" value="1"/>
</dbReference>
<keyword evidence="8" id="KW-1185">Reference proteome</keyword>
<evidence type="ECO:0000256" key="2">
    <source>
        <dbReference type="ARBA" id="ARBA00022603"/>
    </source>
</evidence>
<evidence type="ECO:0000313" key="7">
    <source>
        <dbReference type="EMBL" id="NKX51072.1"/>
    </source>
</evidence>
<dbReference type="Pfam" id="PF00590">
    <property type="entry name" value="TP_methylase"/>
    <property type="match status" value="1"/>
</dbReference>
<dbReference type="GO" id="GO:0004851">
    <property type="term" value="F:uroporphyrin-III C-methyltransferase activity"/>
    <property type="evidence" value="ECO:0007669"/>
    <property type="project" value="UniProtKB-EC"/>
</dbReference>
<evidence type="ECO:0000256" key="1">
    <source>
        <dbReference type="ARBA" id="ARBA00012162"/>
    </source>
</evidence>
<dbReference type="NCBIfam" id="TIGR01469">
    <property type="entry name" value="cobA_cysG_Cterm"/>
    <property type="match status" value="1"/>
</dbReference>
<dbReference type="SUPFAM" id="SSF53790">
    <property type="entry name" value="Tetrapyrrole methylase"/>
    <property type="match status" value="1"/>
</dbReference>
<dbReference type="InterPro" id="IPR035996">
    <property type="entry name" value="4pyrrol_Methylase_sf"/>
</dbReference>
<keyword evidence="5" id="KW-0627">Porphyrin biosynthesis</keyword>
<dbReference type="GO" id="GO:0032259">
    <property type="term" value="P:methylation"/>
    <property type="evidence" value="ECO:0007669"/>
    <property type="project" value="UniProtKB-KW"/>
</dbReference>
<dbReference type="EC" id="2.1.1.107" evidence="1"/>
<dbReference type="InterPro" id="IPR014776">
    <property type="entry name" value="4pyrrole_Mease_sub2"/>
</dbReference>
<organism evidence="7 8">
    <name type="scientific">Arthrobacter deserti</name>
    <dbReference type="NCBI Taxonomy" id="1742687"/>
    <lineage>
        <taxon>Bacteria</taxon>
        <taxon>Bacillati</taxon>
        <taxon>Actinomycetota</taxon>
        <taxon>Actinomycetes</taxon>
        <taxon>Micrococcales</taxon>
        <taxon>Micrococcaceae</taxon>
        <taxon>Arthrobacter</taxon>
    </lineage>
</organism>
<proteinExistence type="predicted"/>
<evidence type="ECO:0000259" key="6">
    <source>
        <dbReference type="Pfam" id="PF00590"/>
    </source>
</evidence>
<dbReference type="InterPro" id="IPR000878">
    <property type="entry name" value="4pyrrol_Mease"/>
</dbReference>
<accession>A0ABX1JP31</accession>
<dbReference type="Gene3D" id="3.40.1010.10">
    <property type="entry name" value="Cobalt-precorrin-4 Transmethylase, Domain 1"/>
    <property type="match status" value="1"/>
</dbReference>
<evidence type="ECO:0000256" key="5">
    <source>
        <dbReference type="ARBA" id="ARBA00023244"/>
    </source>
</evidence>
<dbReference type="InterPro" id="IPR014777">
    <property type="entry name" value="4pyrrole_Mease_sub1"/>
</dbReference>
<dbReference type="InterPro" id="IPR006366">
    <property type="entry name" value="CobA/CysG_C"/>
</dbReference>
<sequence>MNLTADLTGQHVLVTGSAAAARRAVRRYRSAGATVHTLTSPAGFTPGLLDGVALAAAVDDGDAGWAVLPVACRRHRVLLVREKAAAPGGQVTLVGGGPGTEELLTARALEALREADVVFYDRLAPHRNLDRLAPGAELVDVGKRPGHHPVGQARIEQLMIESARAGHNVVRLKGGDPFVFGRGGEEAASCARAGIPVTVVSGVTSAIAVPAAAGIPVTHREVSHLFTVVSGHQPLTSEEHEHLAGLGGTIVVLMGVGTLPQLAAGLRRAGMRADMPVAVVERGYSDSQRTTVSDLSGIVTAAAAARCKSPAVLVIGEVVRQAGSCRAQAAQLAGLAGRLEAV</sequence>
<dbReference type="Proteomes" id="UP000523795">
    <property type="component" value="Unassembled WGS sequence"/>
</dbReference>
<dbReference type="EMBL" id="JAAZSR010000168">
    <property type="protein sequence ID" value="NKX51072.1"/>
    <property type="molecule type" value="Genomic_DNA"/>
</dbReference>
<feature type="domain" description="Tetrapyrrole methylase" evidence="6">
    <location>
        <begin position="91"/>
        <end position="296"/>
    </location>
</feature>
<dbReference type="InterPro" id="IPR050161">
    <property type="entry name" value="Siro_Cobalamin_biosynth"/>
</dbReference>
<evidence type="ECO:0000256" key="3">
    <source>
        <dbReference type="ARBA" id="ARBA00022679"/>
    </source>
</evidence>
<keyword evidence="3 7" id="KW-0808">Transferase</keyword>
<keyword evidence="4" id="KW-0949">S-adenosyl-L-methionine</keyword>
<reference evidence="7 8" key="1">
    <citation type="submission" date="2020-04" db="EMBL/GenBank/DDBJ databases">
        <authorList>
            <person name="Liu S."/>
        </authorList>
    </citation>
    <scope>NUCLEOTIDE SEQUENCE [LARGE SCALE GENOMIC DNA]</scope>
    <source>
        <strain evidence="7 8">CGMCC 1.15091</strain>
    </source>
</reference>